<dbReference type="Proteomes" id="UP001139006">
    <property type="component" value="Unassembled WGS sequence"/>
</dbReference>
<dbReference type="RefSeq" id="WP_253360495.1">
    <property type="nucleotide sequence ID" value="NZ_JAIULA010000010.1"/>
</dbReference>
<gene>
    <name evidence="7" type="ORF">LB941_06550</name>
</gene>
<dbReference type="EC" id="2.7.6.2" evidence="5"/>
<dbReference type="GO" id="GO:0006772">
    <property type="term" value="P:thiamine metabolic process"/>
    <property type="evidence" value="ECO:0007669"/>
    <property type="project" value="UniProtKB-UniRule"/>
</dbReference>
<dbReference type="InterPro" id="IPR006282">
    <property type="entry name" value="Thi_PPkinase"/>
</dbReference>
<evidence type="ECO:0000313" key="8">
    <source>
        <dbReference type="Proteomes" id="UP001139006"/>
    </source>
</evidence>
<organism evidence="7 8">
    <name type="scientific">Ligilactobacillus ubinensis</name>
    <dbReference type="NCBI Taxonomy" id="2876789"/>
    <lineage>
        <taxon>Bacteria</taxon>
        <taxon>Bacillati</taxon>
        <taxon>Bacillota</taxon>
        <taxon>Bacilli</taxon>
        <taxon>Lactobacillales</taxon>
        <taxon>Lactobacillaceae</taxon>
        <taxon>Ligilactobacillus</taxon>
    </lineage>
</organism>
<accession>A0A9X2JLH8</accession>
<keyword evidence="3" id="KW-0418">Kinase</keyword>
<dbReference type="PANTHER" id="PTHR41299:SF1">
    <property type="entry name" value="THIAMINE PYROPHOSPHOKINASE"/>
    <property type="match status" value="1"/>
</dbReference>
<dbReference type="AlphaFoldDB" id="A0A9X2JLH8"/>
<dbReference type="GO" id="GO:0005524">
    <property type="term" value="F:ATP binding"/>
    <property type="evidence" value="ECO:0007669"/>
    <property type="project" value="UniProtKB-KW"/>
</dbReference>
<dbReference type="GO" id="GO:0009229">
    <property type="term" value="P:thiamine diphosphate biosynthetic process"/>
    <property type="evidence" value="ECO:0007669"/>
    <property type="project" value="InterPro"/>
</dbReference>
<dbReference type="InterPro" id="IPR053149">
    <property type="entry name" value="TPK"/>
</dbReference>
<feature type="domain" description="Thiamin pyrophosphokinase thiamin-binding" evidence="6">
    <location>
        <begin position="149"/>
        <end position="212"/>
    </location>
</feature>
<keyword evidence="2" id="KW-0547">Nucleotide-binding</keyword>
<reference evidence="7 8" key="1">
    <citation type="journal article" date="2023" name="Int. J. Syst. Evol. Microbiol.">
        <title>Ligilactobacillus ubinensis sp. nov., a novel species isolated from the wild ferment of a durian fruit (Durio zibethinus).</title>
        <authorList>
            <person name="Heng Y.C."/>
            <person name="Menon N."/>
            <person name="Chen B."/>
            <person name="Loo B.Z.L."/>
            <person name="Wong G.W.J."/>
            <person name="Lim A.C.H."/>
            <person name="Silvaraju S."/>
            <person name="Kittelmann S."/>
        </authorList>
    </citation>
    <scope>NUCLEOTIDE SEQUENCE [LARGE SCALE GENOMIC DNA]</scope>
    <source>
        <strain evidence="7 8">WILCCON 0076</strain>
    </source>
</reference>
<evidence type="ECO:0000259" key="6">
    <source>
        <dbReference type="SMART" id="SM00983"/>
    </source>
</evidence>
<dbReference type="EMBL" id="JAIULA010000010">
    <property type="protein sequence ID" value="MCP0886993.1"/>
    <property type="molecule type" value="Genomic_DNA"/>
</dbReference>
<keyword evidence="8" id="KW-1185">Reference proteome</keyword>
<dbReference type="Pfam" id="PF04265">
    <property type="entry name" value="TPK_B1_binding"/>
    <property type="match status" value="1"/>
</dbReference>
<evidence type="ECO:0000256" key="2">
    <source>
        <dbReference type="ARBA" id="ARBA00022741"/>
    </source>
</evidence>
<dbReference type="InterPro" id="IPR007373">
    <property type="entry name" value="Thiamin_PyroPKinase_B1-bd"/>
</dbReference>
<dbReference type="GO" id="GO:0030975">
    <property type="term" value="F:thiamine binding"/>
    <property type="evidence" value="ECO:0007669"/>
    <property type="project" value="InterPro"/>
</dbReference>
<sequence>MEINILVGGPKEQLPDNFAQIVLSTKAPDVWVGADYGAVTLCRIGINPSLSIGDFDSSDNAEQFLVQIKSQKIISSRSEKDDTDTQLAVRLSNQYFPHASVIRIYGATGGRLDHLLSNIFFVLADEFKKIAPKIELIDRQNSVRFYLPGTYIIEKELDKKYLAFIPLTAVKSLTLVDEKYRLTKTDFNEPVSLASNEFMGATGTFGFSSGVVCVIQSTD</sequence>
<protein>
    <recommendedName>
        <fullName evidence="5">Thiamine diphosphokinase</fullName>
        <ecNumber evidence="5">2.7.6.2</ecNumber>
    </recommendedName>
</protein>
<comment type="caution">
    <text evidence="7">The sequence shown here is derived from an EMBL/GenBank/DDBJ whole genome shotgun (WGS) entry which is preliminary data.</text>
</comment>
<dbReference type="NCBIfam" id="TIGR01378">
    <property type="entry name" value="thi_PPkinase"/>
    <property type="match status" value="1"/>
</dbReference>
<dbReference type="InterPro" id="IPR007371">
    <property type="entry name" value="TPK_catalytic"/>
</dbReference>
<evidence type="ECO:0000256" key="3">
    <source>
        <dbReference type="ARBA" id="ARBA00022777"/>
    </source>
</evidence>
<dbReference type="GO" id="GO:0016301">
    <property type="term" value="F:kinase activity"/>
    <property type="evidence" value="ECO:0007669"/>
    <property type="project" value="UniProtKB-KW"/>
</dbReference>
<evidence type="ECO:0000256" key="4">
    <source>
        <dbReference type="ARBA" id="ARBA00022840"/>
    </source>
</evidence>
<evidence type="ECO:0000313" key="7">
    <source>
        <dbReference type="EMBL" id="MCP0886993.1"/>
    </source>
</evidence>
<evidence type="ECO:0000256" key="1">
    <source>
        <dbReference type="ARBA" id="ARBA00022679"/>
    </source>
</evidence>
<dbReference type="Pfam" id="PF04263">
    <property type="entry name" value="TPK_catalytic"/>
    <property type="match status" value="1"/>
</dbReference>
<evidence type="ECO:0000256" key="5">
    <source>
        <dbReference type="NCBIfam" id="TIGR01378"/>
    </source>
</evidence>
<dbReference type="SUPFAM" id="SSF63999">
    <property type="entry name" value="Thiamin pyrophosphokinase, catalytic domain"/>
    <property type="match status" value="1"/>
</dbReference>
<dbReference type="GO" id="GO:0004788">
    <property type="term" value="F:thiamine diphosphokinase activity"/>
    <property type="evidence" value="ECO:0007669"/>
    <property type="project" value="UniProtKB-UniRule"/>
</dbReference>
<keyword evidence="4" id="KW-0067">ATP-binding</keyword>
<name>A0A9X2JLH8_9LACO</name>
<keyword evidence="1 7" id="KW-0808">Transferase</keyword>
<dbReference type="CDD" id="cd07995">
    <property type="entry name" value="TPK"/>
    <property type="match status" value="1"/>
</dbReference>
<dbReference type="SMART" id="SM00983">
    <property type="entry name" value="TPK_B1_binding"/>
    <property type="match status" value="1"/>
</dbReference>
<dbReference type="Gene3D" id="3.40.50.10240">
    <property type="entry name" value="Thiamin pyrophosphokinase, catalytic domain"/>
    <property type="match status" value="1"/>
</dbReference>
<proteinExistence type="predicted"/>
<dbReference type="InterPro" id="IPR036759">
    <property type="entry name" value="TPK_catalytic_sf"/>
</dbReference>
<dbReference type="PANTHER" id="PTHR41299">
    <property type="entry name" value="THIAMINE PYROPHOSPHOKINASE"/>
    <property type="match status" value="1"/>
</dbReference>